<dbReference type="Proteomes" id="UP000247790">
    <property type="component" value="Unassembled WGS sequence"/>
</dbReference>
<feature type="domain" description="DNA/pantothenate metabolism flavoprotein C-terminal" evidence="6">
    <location>
        <begin position="208"/>
        <end position="415"/>
    </location>
</feature>
<dbReference type="EC" id="6.3.2.5" evidence="3"/>
<evidence type="ECO:0000313" key="7">
    <source>
        <dbReference type="EMBL" id="PYE45611.1"/>
    </source>
</evidence>
<evidence type="ECO:0000256" key="3">
    <source>
        <dbReference type="HAMAP-Rule" id="MF_02225"/>
    </source>
</evidence>
<organism evidence="7 9">
    <name type="scientific">Paenibacillus barcinonensis</name>
    <dbReference type="NCBI Taxonomy" id="198119"/>
    <lineage>
        <taxon>Bacteria</taxon>
        <taxon>Bacillati</taxon>
        <taxon>Bacillota</taxon>
        <taxon>Bacilli</taxon>
        <taxon>Bacillales</taxon>
        <taxon>Paenibacillaceae</taxon>
        <taxon>Paenibacillus</taxon>
    </lineage>
</organism>
<dbReference type="Proteomes" id="UP000509327">
    <property type="component" value="Chromosome"/>
</dbReference>
<reference evidence="7 9" key="1">
    <citation type="submission" date="2018-06" db="EMBL/GenBank/DDBJ databases">
        <title>Genomic Encyclopedia of Type Strains, Phase III (KMG-III): the genomes of soil and plant-associated and newly described type strains.</title>
        <authorList>
            <person name="Whitman W."/>
        </authorList>
    </citation>
    <scope>NUCLEOTIDE SEQUENCE [LARGE SCALE GENOMIC DNA]</scope>
    <source>
        <strain evidence="7 9">CECT 7022</strain>
    </source>
</reference>
<keyword evidence="1 3" id="KW-0210">Decarboxylase</keyword>
<protein>
    <recommendedName>
        <fullName evidence="3">Coenzyme A biosynthesis bifunctional protein CoaBC</fullName>
    </recommendedName>
    <alternativeName>
        <fullName evidence="3">DNA/pantothenate metabolism flavoprotein</fullName>
    </alternativeName>
    <alternativeName>
        <fullName evidence="3">Phosphopantothenoylcysteine synthetase/decarboxylase</fullName>
        <shortName evidence="3">PPCS-PPCDC</shortName>
    </alternativeName>
    <domain>
        <recommendedName>
            <fullName evidence="3">Phosphopantothenoylcysteine decarboxylase</fullName>
            <shortName evidence="3">PPC decarboxylase</shortName>
            <shortName evidence="3">PPC-DC</shortName>
            <ecNumber evidence="3">4.1.1.36</ecNumber>
        </recommendedName>
        <alternativeName>
            <fullName evidence="3">CoaC</fullName>
        </alternativeName>
    </domain>
    <domain>
        <recommendedName>
            <fullName evidence="3">Phosphopantothenate--cysteine ligase</fullName>
            <ecNumber evidence="3">6.3.2.5</ecNumber>
        </recommendedName>
        <alternativeName>
            <fullName evidence="3">CoaB</fullName>
        </alternativeName>
        <alternativeName>
            <fullName evidence="3">Phosphopantothenoylcysteine synthetase</fullName>
            <shortName evidence="3">PPC synthetase</shortName>
            <shortName evidence="3">PPC-S</shortName>
        </alternativeName>
    </domain>
</protein>
<dbReference type="GO" id="GO:0015941">
    <property type="term" value="P:pantothenate catabolic process"/>
    <property type="evidence" value="ECO:0007669"/>
    <property type="project" value="InterPro"/>
</dbReference>
<dbReference type="InterPro" id="IPR003382">
    <property type="entry name" value="Flavoprotein"/>
</dbReference>
<evidence type="ECO:0000256" key="2">
    <source>
        <dbReference type="ARBA" id="ARBA00023239"/>
    </source>
</evidence>
<dbReference type="SUPFAM" id="SSF52507">
    <property type="entry name" value="Homo-oligomeric flavin-containing Cys decarboxylases, HFCD"/>
    <property type="match status" value="1"/>
</dbReference>
<feature type="binding site" evidence="3">
    <location>
        <position position="359"/>
    </location>
    <ligand>
        <name>CTP</name>
        <dbReference type="ChEBI" id="CHEBI:37563"/>
    </ligand>
</feature>
<keyword evidence="3" id="KW-0511">Multifunctional enzyme</keyword>
<evidence type="ECO:0000256" key="1">
    <source>
        <dbReference type="ARBA" id="ARBA00022793"/>
    </source>
</evidence>
<keyword evidence="3 4" id="KW-0436">Ligase</keyword>
<comment type="caution">
    <text evidence="3">Lacks conserved residue(s) required for the propagation of feature annotation.</text>
</comment>
<feature type="binding site" evidence="3">
    <location>
        <position position="301"/>
    </location>
    <ligand>
        <name>CTP</name>
        <dbReference type="ChEBI" id="CHEBI:37563"/>
    </ligand>
</feature>
<accession>A0A2V4VHS6</accession>
<dbReference type="GO" id="GO:0015937">
    <property type="term" value="P:coenzyme A biosynthetic process"/>
    <property type="evidence" value="ECO:0007669"/>
    <property type="project" value="UniProtKB-UniRule"/>
</dbReference>
<feature type="binding site" evidence="3">
    <location>
        <position position="345"/>
    </location>
    <ligand>
        <name>CTP</name>
        <dbReference type="ChEBI" id="CHEBI:37563"/>
    </ligand>
</feature>
<keyword evidence="2 3" id="KW-0456">Lyase</keyword>
<dbReference type="Gene3D" id="3.40.50.10300">
    <property type="entry name" value="CoaB-like"/>
    <property type="match status" value="1"/>
</dbReference>
<comment type="function">
    <text evidence="4">Catalyzes two steps in the biosynthesis of coenzyme A. In the first step cysteine is conjugated to 4'-phosphopantothenate to form 4-phosphopantothenoylcysteine, in the latter compound is decarboxylated to form 4'-phosphopantotheine.</text>
</comment>
<dbReference type="OrthoDB" id="9802554at2"/>
<dbReference type="Pfam" id="PF04127">
    <property type="entry name" value="DFP"/>
    <property type="match status" value="1"/>
</dbReference>
<keyword evidence="3 4" id="KW-0285">Flavoprotein</keyword>
<dbReference type="HAMAP" id="MF_02225">
    <property type="entry name" value="CoaBC"/>
    <property type="match status" value="1"/>
</dbReference>
<dbReference type="EC" id="4.1.1.36" evidence="3"/>
<proteinExistence type="inferred from homology"/>
<feature type="domain" description="Flavoprotein" evidence="5">
    <location>
        <begin position="5"/>
        <end position="177"/>
    </location>
</feature>
<reference evidence="8 10" key="2">
    <citation type="submission" date="2020-06" db="EMBL/GenBank/DDBJ databases">
        <title>Complete genome of Paenibacillus barcinonensis KACC11450.</title>
        <authorList>
            <person name="Kim M."/>
            <person name="Park Y.-J."/>
            <person name="Shin J.-H."/>
        </authorList>
    </citation>
    <scope>NUCLEOTIDE SEQUENCE [LARGE SCALE GENOMIC DNA]</scope>
    <source>
        <strain evidence="8 10">KACC11450</strain>
    </source>
</reference>
<dbReference type="Pfam" id="PF02441">
    <property type="entry name" value="Flavoprotein"/>
    <property type="match status" value="1"/>
</dbReference>
<dbReference type="InterPro" id="IPR005252">
    <property type="entry name" value="CoaBC"/>
</dbReference>
<feature type="region of interest" description="Phosphopantothenate--cysteine ligase" evidence="3">
    <location>
        <begin position="213"/>
        <end position="423"/>
    </location>
</feature>
<dbReference type="GO" id="GO:0010181">
    <property type="term" value="F:FMN binding"/>
    <property type="evidence" value="ECO:0007669"/>
    <property type="project" value="UniProtKB-UniRule"/>
</dbReference>
<dbReference type="GO" id="GO:0046872">
    <property type="term" value="F:metal ion binding"/>
    <property type="evidence" value="ECO:0007669"/>
    <property type="project" value="UniProtKB-KW"/>
</dbReference>
<comment type="similarity">
    <text evidence="3 4">In the N-terminal section; belongs to the HFCD (homo-oligomeric flavin containing Cys decarboxylase) superfamily.</text>
</comment>
<feature type="binding site" evidence="3">
    <location>
        <position position="311"/>
    </location>
    <ligand>
        <name>CTP</name>
        <dbReference type="ChEBI" id="CHEBI:37563"/>
    </ligand>
</feature>
<feature type="active site" description="Proton donor" evidence="3">
    <location>
        <position position="157"/>
    </location>
</feature>
<dbReference type="PANTHER" id="PTHR14359:SF6">
    <property type="entry name" value="PHOSPHOPANTOTHENOYLCYSTEINE DECARBOXYLASE"/>
    <property type="match status" value="1"/>
</dbReference>
<dbReference type="InterPro" id="IPR035929">
    <property type="entry name" value="CoaB-like_sf"/>
</dbReference>
<comment type="cofactor">
    <cofactor evidence="3">
        <name>Mg(2+)</name>
        <dbReference type="ChEBI" id="CHEBI:18420"/>
    </cofactor>
</comment>
<feature type="binding site" evidence="3">
    <location>
        <position position="363"/>
    </location>
    <ligand>
        <name>CTP</name>
        <dbReference type="ChEBI" id="CHEBI:37563"/>
    </ligand>
</feature>
<dbReference type="InterPro" id="IPR036551">
    <property type="entry name" value="Flavin_trans-like"/>
</dbReference>
<dbReference type="GO" id="GO:0004632">
    <property type="term" value="F:phosphopantothenate--cysteine ligase activity"/>
    <property type="evidence" value="ECO:0007669"/>
    <property type="project" value="UniProtKB-UniRule"/>
</dbReference>
<comment type="function">
    <text evidence="3">Catalyzes two sequential steps in the biosynthesis of coenzyme A. In the first step cysteine is conjugated to 4'-phosphopantothenate to form 4-phosphopantothenoylcysteine. In the second step the latter compound is decarboxylated to form 4'-phosphopantotheine.</text>
</comment>
<gene>
    <name evidence="3 8" type="primary">coaBC</name>
    <name evidence="7" type="ORF">DFQ00_11843</name>
    <name evidence="8" type="ORF">HUB98_07505</name>
</gene>
<dbReference type="GO" id="GO:0071513">
    <property type="term" value="C:phosphopantothenoylcysteine decarboxylase complex"/>
    <property type="evidence" value="ECO:0007669"/>
    <property type="project" value="TreeGrafter"/>
</dbReference>
<dbReference type="NCBIfam" id="TIGR00521">
    <property type="entry name" value="coaBC_dfp"/>
    <property type="match status" value="2"/>
</dbReference>
<evidence type="ECO:0000313" key="8">
    <source>
        <dbReference type="EMBL" id="QKS56203.1"/>
    </source>
</evidence>
<keyword evidence="3 4" id="KW-0288">FMN</keyword>
<dbReference type="PANTHER" id="PTHR14359">
    <property type="entry name" value="HOMO-OLIGOMERIC FLAVIN CONTAINING CYS DECARBOXYLASE FAMILY"/>
    <property type="match status" value="1"/>
</dbReference>
<keyword evidence="10" id="KW-1185">Reference proteome</keyword>
<sequence length="423" mass="46036">MLNGKRIVLGVTGGIAAYKAATLCSKLVQKGADVHVIMTSSATQFITELTLQTLTRNPVYTDTFDEREPAVVSHIHLADLADLVLVAPATANVIAKMAHGMADDMLTTTLLATTAPVMVAPAMNVHMYDHPAVKQNMNVLVERGTLMIEPGEGLLACGYVGKGRLEEPETIVDVVERFFTQRNAASMQRAGQGWTNVQTQTQGQELLLKGKKVVVTAGGTVERIDPVRYITNDSSGKMGFAIAAAARDLGAEVKLVMGNTQAQPPEQVEVIPVQSAQEMYEAVSSEWNDADIVIKAAAVADYRPKEVYTEKIKKKGDTLSLELVKNIDILETLGKRKTHQYLIGFAAETQSLEMHAREKLERKNCDLIVANDVTRSGAGFGTDTNAVHIYDRDGLVEELELMSKQDVAHRLLRIAAERIAGRN</sequence>
<comment type="pathway">
    <text evidence="3 4">Cofactor biosynthesis; coenzyme A biosynthesis; CoA from (R)-pantothenate: step 2/5.</text>
</comment>
<dbReference type="SUPFAM" id="SSF102645">
    <property type="entry name" value="CoaB-like"/>
    <property type="match status" value="1"/>
</dbReference>
<dbReference type="Gene3D" id="3.40.50.1950">
    <property type="entry name" value="Flavin prenyltransferase-like"/>
    <property type="match status" value="1"/>
</dbReference>
<dbReference type="EMBL" id="CP054614">
    <property type="protein sequence ID" value="QKS56203.1"/>
    <property type="molecule type" value="Genomic_DNA"/>
</dbReference>
<feature type="region of interest" description="Phosphopantothenoylcysteine decarboxylase" evidence="3">
    <location>
        <begin position="1"/>
        <end position="212"/>
    </location>
</feature>
<comment type="similarity">
    <text evidence="3 4">In the C-terminal section; belongs to the PPC synthetase family.</text>
</comment>
<dbReference type="EMBL" id="QJSW01000018">
    <property type="protein sequence ID" value="PYE45611.1"/>
    <property type="molecule type" value="Genomic_DNA"/>
</dbReference>
<keyword evidence="3" id="KW-0479">Metal-binding</keyword>
<comment type="cofactor">
    <cofactor evidence="3">
        <name>FMN</name>
        <dbReference type="ChEBI" id="CHEBI:58210"/>
    </cofactor>
    <text evidence="3">Binds 1 FMN per subunit.</text>
</comment>
<evidence type="ECO:0000313" key="10">
    <source>
        <dbReference type="Proteomes" id="UP000509327"/>
    </source>
</evidence>
<dbReference type="InterPro" id="IPR007085">
    <property type="entry name" value="DNA/pantothenate-metab_flavo_C"/>
</dbReference>
<dbReference type="GO" id="GO:0004633">
    <property type="term" value="F:phosphopantothenoylcysteine decarboxylase activity"/>
    <property type="evidence" value="ECO:0007669"/>
    <property type="project" value="UniProtKB-UniRule"/>
</dbReference>
<name>A0A2V4VHS6_PAEBA</name>
<comment type="pathway">
    <text evidence="3 4">Cofactor biosynthesis; coenzyme A biosynthesis; CoA from (R)-pantothenate: step 3/5.</text>
</comment>
<dbReference type="RefSeq" id="WP_110898578.1">
    <property type="nucleotide sequence ID" value="NZ_CP054614.1"/>
</dbReference>
<dbReference type="AlphaFoldDB" id="A0A2V4VHS6"/>
<comment type="catalytic activity">
    <reaction evidence="3 4">
        <text>(R)-4'-phosphopantothenate + L-cysteine + CTP = N-[(R)-4-phosphopantothenoyl]-L-cysteine + CMP + diphosphate + H(+)</text>
        <dbReference type="Rhea" id="RHEA:19397"/>
        <dbReference type="ChEBI" id="CHEBI:10986"/>
        <dbReference type="ChEBI" id="CHEBI:15378"/>
        <dbReference type="ChEBI" id="CHEBI:33019"/>
        <dbReference type="ChEBI" id="CHEBI:35235"/>
        <dbReference type="ChEBI" id="CHEBI:37563"/>
        <dbReference type="ChEBI" id="CHEBI:59458"/>
        <dbReference type="ChEBI" id="CHEBI:60377"/>
        <dbReference type="EC" id="6.3.2.5"/>
    </reaction>
</comment>
<keyword evidence="3" id="KW-0460">Magnesium</keyword>
<comment type="catalytic activity">
    <reaction evidence="3 4">
        <text>N-[(R)-4-phosphopantothenoyl]-L-cysteine + H(+) = (R)-4'-phosphopantetheine + CO2</text>
        <dbReference type="Rhea" id="RHEA:16793"/>
        <dbReference type="ChEBI" id="CHEBI:15378"/>
        <dbReference type="ChEBI" id="CHEBI:16526"/>
        <dbReference type="ChEBI" id="CHEBI:59458"/>
        <dbReference type="ChEBI" id="CHEBI:61723"/>
        <dbReference type="EC" id="4.1.1.36"/>
    </reaction>
</comment>
<evidence type="ECO:0000256" key="4">
    <source>
        <dbReference type="RuleBase" id="RU364078"/>
    </source>
</evidence>
<evidence type="ECO:0000313" key="9">
    <source>
        <dbReference type="Proteomes" id="UP000247790"/>
    </source>
</evidence>
<dbReference type="UniPathway" id="UPA00241">
    <property type="reaction ID" value="UER00353"/>
</dbReference>
<evidence type="ECO:0000259" key="6">
    <source>
        <dbReference type="Pfam" id="PF04127"/>
    </source>
</evidence>
<evidence type="ECO:0000259" key="5">
    <source>
        <dbReference type="Pfam" id="PF02441"/>
    </source>
</evidence>